<dbReference type="InterPro" id="IPR009081">
    <property type="entry name" value="PP-bd_ACP"/>
</dbReference>
<evidence type="ECO:0000256" key="1">
    <source>
        <dbReference type="ARBA" id="ARBA00022450"/>
    </source>
</evidence>
<dbReference type="GO" id="GO:0031177">
    <property type="term" value="F:phosphopantetheine binding"/>
    <property type="evidence" value="ECO:0007669"/>
    <property type="project" value="InterPro"/>
</dbReference>
<dbReference type="PROSITE" id="PS50075">
    <property type="entry name" value="CARRIER"/>
    <property type="match status" value="1"/>
</dbReference>
<dbReference type="STRING" id="1343740.M271_03415"/>
<dbReference type="AlphaFoldDB" id="A0A0A0N8D5"/>
<dbReference type="Pfam" id="PF00550">
    <property type="entry name" value="PP-binding"/>
    <property type="match status" value="1"/>
</dbReference>
<comment type="caution">
    <text evidence="4">The sequence shown here is derived from an EMBL/GenBank/DDBJ whole genome shotgun (WGS) entry which is preliminary data.</text>
</comment>
<name>A0A0A0N8D5_STRRN</name>
<dbReference type="GO" id="GO:0017000">
    <property type="term" value="P:antibiotic biosynthetic process"/>
    <property type="evidence" value="ECO:0007669"/>
    <property type="project" value="UniProtKB-ARBA"/>
</dbReference>
<dbReference type="SUPFAM" id="SSF47336">
    <property type="entry name" value="ACP-like"/>
    <property type="match status" value="1"/>
</dbReference>
<organism evidence="4 5">
    <name type="scientific">Streptomyces rapamycinicus (strain ATCC 29253 / DSM 41530 / NRRL 5491 / AYB-994)</name>
    <name type="common">Streptomyces hygroscopicus (strain ATCC 29253)</name>
    <dbReference type="NCBI Taxonomy" id="1343740"/>
    <lineage>
        <taxon>Bacteria</taxon>
        <taxon>Bacillati</taxon>
        <taxon>Actinomycetota</taxon>
        <taxon>Actinomycetes</taxon>
        <taxon>Kitasatosporales</taxon>
        <taxon>Streptomycetaceae</taxon>
        <taxon>Streptomyces</taxon>
        <taxon>Streptomyces violaceusniger group</taxon>
    </lineage>
</organism>
<dbReference type="eggNOG" id="COG0236">
    <property type="taxonomic scope" value="Bacteria"/>
</dbReference>
<reference evidence="4 5" key="1">
    <citation type="journal article" date="2018" name="J. Biol. Chem.">
        <title>Discovery of the actinoplanic acid pathway in Streptomyces rapamycinicus reveals a genetically conserved synergism with rapamycin.</title>
        <authorList>
            <person name="Mrak P."/>
            <person name="Krastel P."/>
            <person name="Pivk Lukancic P."/>
            <person name="Tao J."/>
            <person name="Pistorius D."/>
            <person name="Moore C.M."/>
        </authorList>
    </citation>
    <scope>NUCLEOTIDE SEQUENCE [LARGE SCALE GENOMIC DNA]</scope>
    <source>
        <strain evidence="4 5">NRRL 5491</strain>
    </source>
</reference>
<protein>
    <recommendedName>
        <fullName evidence="3">Carrier domain-containing protein</fullName>
    </recommendedName>
</protein>
<dbReference type="RefSeq" id="WP_020865715.1">
    <property type="nucleotide sequence ID" value="NC_022785.1"/>
</dbReference>
<evidence type="ECO:0000313" key="5">
    <source>
        <dbReference type="Proteomes" id="UP000281594"/>
    </source>
</evidence>
<accession>A0A0A0N8D5</accession>
<dbReference type="EMBL" id="QYCY01000002">
    <property type="protein sequence ID" value="RLV75567.1"/>
    <property type="molecule type" value="Genomic_DNA"/>
</dbReference>
<dbReference type="InterPro" id="IPR020806">
    <property type="entry name" value="PKS_PP-bd"/>
</dbReference>
<dbReference type="KEGG" id="src:M271_03415"/>
<proteinExistence type="predicted"/>
<dbReference type="SMART" id="SM00823">
    <property type="entry name" value="PKS_PP"/>
    <property type="match status" value="1"/>
</dbReference>
<dbReference type="Proteomes" id="UP000281594">
    <property type="component" value="Unassembled WGS sequence"/>
</dbReference>
<evidence type="ECO:0000259" key="3">
    <source>
        <dbReference type="PROSITE" id="PS50075"/>
    </source>
</evidence>
<evidence type="ECO:0000256" key="2">
    <source>
        <dbReference type="ARBA" id="ARBA00022553"/>
    </source>
</evidence>
<dbReference type="Gene3D" id="1.10.1200.10">
    <property type="entry name" value="ACP-like"/>
    <property type="match status" value="1"/>
</dbReference>
<keyword evidence="2" id="KW-0597">Phosphoprotein</keyword>
<gene>
    <name evidence="4" type="ORF">D3C57_140115</name>
</gene>
<dbReference type="HOGENOM" id="CLU_1915947_0_0_11"/>
<feature type="domain" description="Carrier" evidence="3">
    <location>
        <begin position="51"/>
        <end position="128"/>
    </location>
</feature>
<dbReference type="InterPro" id="IPR036736">
    <property type="entry name" value="ACP-like_sf"/>
</dbReference>
<sequence>MVGNTDWAQTAKLLPAVAAPRFAEILPDPDADPHDADRNIPGLVRSADEPEALAIVTEVLVSALAAVLHTAPERIDPDTRLDQLGLESLMAAELSSVLQRRLDCVVPTMELATAAGVRQLAPRLLGRVRRGA</sequence>
<keyword evidence="1" id="KW-0596">Phosphopantetheine</keyword>
<evidence type="ECO:0000313" key="4">
    <source>
        <dbReference type="EMBL" id="RLV75567.1"/>
    </source>
</evidence>